<evidence type="ECO:0000256" key="4">
    <source>
        <dbReference type="ARBA" id="ARBA00023136"/>
    </source>
</evidence>
<evidence type="ECO:0000256" key="5">
    <source>
        <dbReference type="ARBA" id="ARBA00023237"/>
    </source>
</evidence>
<dbReference type="Proteomes" id="UP000627292">
    <property type="component" value="Unassembled WGS sequence"/>
</dbReference>
<evidence type="ECO:0000313" key="9">
    <source>
        <dbReference type="EMBL" id="GGH73584.1"/>
    </source>
</evidence>
<dbReference type="Pfam" id="PF14322">
    <property type="entry name" value="SusD-like_3"/>
    <property type="match status" value="1"/>
</dbReference>
<comment type="subcellular location">
    <subcellularLocation>
        <location evidence="1">Cell outer membrane</location>
    </subcellularLocation>
</comment>
<feature type="signal peptide" evidence="6">
    <location>
        <begin position="1"/>
        <end position="17"/>
    </location>
</feature>
<dbReference type="EMBL" id="BMIB01000003">
    <property type="protein sequence ID" value="GGH73584.1"/>
    <property type="molecule type" value="Genomic_DNA"/>
</dbReference>
<gene>
    <name evidence="9" type="ORF">GCM10011379_35260</name>
</gene>
<dbReference type="Pfam" id="PF07980">
    <property type="entry name" value="SusD_RagB"/>
    <property type="match status" value="1"/>
</dbReference>
<dbReference type="InterPro" id="IPR033985">
    <property type="entry name" value="SusD-like_N"/>
</dbReference>
<feature type="domain" description="RagB/SusD" evidence="7">
    <location>
        <begin position="314"/>
        <end position="531"/>
    </location>
</feature>
<dbReference type="PROSITE" id="PS51257">
    <property type="entry name" value="PROKAR_LIPOPROTEIN"/>
    <property type="match status" value="1"/>
</dbReference>
<evidence type="ECO:0000259" key="7">
    <source>
        <dbReference type="Pfam" id="PF07980"/>
    </source>
</evidence>
<comment type="similarity">
    <text evidence="2">Belongs to the SusD family.</text>
</comment>
<keyword evidence="10" id="KW-1185">Reference proteome</keyword>
<proteinExistence type="inferred from homology"/>
<protein>
    <submittedName>
        <fullName evidence="9">Membrane protein</fullName>
    </submittedName>
</protein>
<feature type="chain" id="PRO_5036673197" evidence="6">
    <location>
        <begin position="18"/>
        <end position="540"/>
    </location>
</feature>
<dbReference type="InterPro" id="IPR012944">
    <property type="entry name" value="SusD_RagB_dom"/>
</dbReference>
<name>A0A917J224_9BACT</name>
<keyword evidence="4" id="KW-0472">Membrane</keyword>
<accession>A0A917J224</accession>
<evidence type="ECO:0000256" key="3">
    <source>
        <dbReference type="ARBA" id="ARBA00022729"/>
    </source>
</evidence>
<dbReference type="InterPro" id="IPR011990">
    <property type="entry name" value="TPR-like_helical_dom_sf"/>
</dbReference>
<organism evidence="9 10">
    <name type="scientific">Filimonas zeae</name>
    <dbReference type="NCBI Taxonomy" id="1737353"/>
    <lineage>
        <taxon>Bacteria</taxon>
        <taxon>Pseudomonadati</taxon>
        <taxon>Bacteroidota</taxon>
        <taxon>Chitinophagia</taxon>
        <taxon>Chitinophagales</taxon>
        <taxon>Chitinophagaceae</taxon>
        <taxon>Filimonas</taxon>
    </lineage>
</organism>
<feature type="domain" description="SusD-like N-terminal" evidence="8">
    <location>
        <begin position="87"/>
        <end position="218"/>
    </location>
</feature>
<dbReference type="AlphaFoldDB" id="A0A917J224"/>
<dbReference type="SUPFAM" id="SSF48452">
    <property type="entry name" value="TPR-like"/>
    <property type="match status" value="1"/>
</dbReference>
<keyword evidence="5" id="KW-0998">Cell outer membrane</keyword>
<keyword evidence="3 6" id="KW-0732">Signal</keyword>
<evidence type="ECO:0000313" key="10">
    <source>
        <dbReference type="Proteomes" id="UP000627292"/>
    </source>
</evidence>
<sequence length="540" mass="60561">MKSSITCILTLAALLVAGCNKDFLNNPPIDQVTSDNFYKTDEEVIAGTAALYNIVWFDYNDKAFLSFGEARGGNLNSNDRTAYIQFSVPSTDQNTLLAGYKSFYKIVAQSNLTMYNIENAQGSTVSDAVKKQAYAECRFMRAMAYYYLVSNWGAVPIMYNPLTQLGKVTHRNTIEDVWKFIIRDLRYAADNLPATPAYSQKGRISKYTAEGELAKMYLTRSGYGQTGTRLQKDLDSAKYYAADVCNNSGLRLLDNYADLFRSATNNASSVNDETLFALLWMDIRVPWGVNNSFQAYMAFSTDITQTGDGWGAAQGGSADLVKYYVANPNDSLRRKETLMFEGDYYPDLNKKNGGTRVTNNTIANVKKYIIGSPEDNNKRGDFMTAYINTYMLRLAEVYLIYADAILGNNATTSDAEALKYYNAVRTRAGMPEKAAITFGDIFQEKRVELAFEGNAWYDILRWWYFNKTAASNYVLGQDKANYTVTYNAGSTQPRRWTFASTAQYFGFTDQTVYLPLPEEELGSTPTLSQAPVAFDFSVLP</sequence>
<evidence type="ECO:0000256" key="1">
    <source>
        <dbReference type="ARBA" id="ARBA00004442"/>
    </source>
</evidence>
<comment type="caution">
    <text evidence="9">The sequence shown here is derived from an EMBL/GenBank/DDBJ whole genome shotgun (WGS) entry which is preliminary data.</text>
</comment>
<reference evidence="9" key="1">
    <citation type="journal article" date="2014" name="Int. J. Syst. Evol. Microbiol.">
        <title>Complete genome sequence of Corynebacterium casei LMG S-19264T (=DSM 44701T), isolated from a smear-ripened cheese.</title>
        <authorList>
            <consortium name="US DOE Joint Genome Institute (JGI-PGF)"/>
            <person name="Walter F."/>
            <person name="Albersmeier A."/>
            <person name="Kalinowski J."/>
            <person name="Ruckert C."/>
        </authorList>
    </citation>
    <scope>NUCLEOTIDE SEQUENCE</scope>
    <source>
        <strain evidence="9">CGMCC 1.15290</strain>
    </source>
</reference>
<dbReference type="Gene3D" id="1.25.40.390">
    <property type="match status" value="1"/>
</dbReference>
<reference evidence="9" key="2">
    <citation type="submission" date="2020-09" db="EMBL/GenBank/DDBJ databases">
        <authorList>
            <person name="Sun Q."/>
            <person name="Zhou Y."/>
        </authorList>
    </citation>
    <scope>NUCLEOTIDE SEQUENCE</scope>
    <source>
        <strain evidence="9">CGMCC 1.15290</strain>
    </source>
</reference>
<evidence type="ECO:0000256" key="2">
    <source>
        <dbReference type="ARBA" id="ARBA00006275"/>
    </source>
</evidence>
<evidence type="ECO:0000256" key="6">
    <source>
        <dbReference type="SAM" id="SignalP"/>
    </source>
</evidence>
<evidence type="ECO:0000259" key="8">
    <source>
        <dbReference type="Pfam" id="PF14322"/>
    </source>
</evidence>
<dbReference type="GO" id="GO:0009279">
    <property type="term" value="C:cell outer membrane"/>
    <property type="evidence" value="ECO:0007669"/>
    <property type="project" value="UniProtKB-SubCell"/>
</dbReference>